<feature type="transmembrane region" description="Helical" evidence="1">
    <location>
        <begin position="81"/>
        <end position="104"/>
    </location>
</feature>
<dbReference type="Proteomes" id="UP001163203">
    <property type="component" value="Chromosome"/>
</dbReference>
<keyword evidence="1" id="KW-1133">Transmembrane helix</keyword>
<feature type="transmembrane region" description="Helical" evidence="1">
    <location>
        <begin position="50"/>
        <end position="69"/>
    </location>
</feature>
<keyword evidence="1" id="KW-0812">Transmembrane</keyword>
<feature type="transmembrane region" description="Helical" evidence="1">
    <location>
        <begin position="155"/>
        <end position="173"/>
    </location>
</feature>
<feature type="transmembrane region" description="Helical" evidence="1">
    <location>
        <begin position="125"/>
        <end position="149"/>
    </location>
</feature>
<proteinExistence type="predicted"/>
<organism evidence="2 3">
    <name type="scientific">Amycolatopsis cynarae</name>
    <dbReference type="NCBI Taxonomy" id="2995223"/>
    <lineage>
        <taxon>Bacteria</taxon>
        <taxon>Bacillati</taxon>
        <taxon>Actinomycetota</taxon>
        <taxon>Actinomycetes</taxon>
        <taxon>Pseudonocardiales</taxon>
        <taxon>Pseudonocardiaceae</taxon>
        <taxon>Amycolatopsis</taxon>
    </lineage>
</organism>
<protein>
    <recommendedName>
        <fullName evidence="4">Integral membrane protein</fullName>
    </recommendedName>
</protein>
<keyword evidence="1" id="KW-0472">Membrane</keyword>
<evidence type="ECO:0000256" key="1">
    <source>
        <dbReference type="SAM" id="Phobius"/>
    </source>
</evidence>
<keyword evidence="3" id="KW-1185">Reference proteome</keyword>
<dbReference type="RefSeq" id="WP_268754920.1">
    <property type="nucleotide sequence ID" value="NZ_CP113836.1"/>
</dbReference>
<gene>
    <name evidence="2" type="ORF">ORV05_27605</name>
</gene>
<feature type="transmembrane region" description="Helical" evidence="1">
    <location>
        <begin position="20"/>
        <end position="38"/>
    </location>
</feature>
<evidence type="ECO:0000313" key="2">
    <source>
        <dbReference type="EMBL" id="WAL64698.1"/>
    </source>
</evidence>
<name>A0ABY7AZ05_9PSEU</name>
<dbReference type="EMBL" id="CP113836">
    <property type="protein sequence ID" value="WAL64698.1"/>
    <property type="molecule type" value="Genomic_DNA"/>
</dbReference>
<evidence type="ECO:0000313" key="3">
    <source>
        <dbReference type="Proteomes" id="UP001163203"/>
    </source>
</evidence>
<reference evidence="2" key="1">
    <citation type="submission" date="2022-11" db="EMBL/GenBank/DDBJ databases">
        <authorList>
            <person name="Mo P."/>
        </authorList>
    </citation>
    <scope>NUCLEOTIDE SEQUENCE</scope>
    <source>
        <strain evidence="2">HUAS 11-8</strain>
    </source>
</reference>
<evidence type="ECO:0008006" key="4">
    <source>
        <dbReference type="Google" id="ProtNLM"/>
    </source>
</evidence>
<sequence>MSYLRGFAPWIAFSLVSSFGWQWAALVALGISGASLVINRRAGMGLDGQILNIGMTTYFAALTALAFAAPHSPLQSYDSPISTAWLGLIALTSLAIGQPFTLGIARRRVAPDIAGSPQFRHINTVITAIWTISFIFISAAGFACVALHGGIVARIAYQVVGFGLPAYFTRRYTARIRDRRAARPEAVATAAATTLPNLPGSFTN</sequence>
<accession>A0ABY7AZ05</accession>